<feature type="binding site" evidence="18">
    <location>
        <position position="76"/>
    </location>
    <ligand>
        <name>a divalent metal cation</name>
        <dbReference type="ChEBI" id="CHEBI:60240"/>
    </ligand>
</feature>
<evidence type="ECO:0000256" key="5">
    <source>
        <dbReference type="ARBA" id="ARBA00022679"/>
    </source>
</evidence>
<dbReference type="InterPro" id="IPR000829">
    <property type="entry name" value="DAGK"/>
</dbReference>
<comment type="cofactor">
    <cofactor evidence="18">
        <name>Mg(2+)</name>
        <dbReference type="ChEBI" id="CHEBI:18420"/>
    </cofactor>
    <text evidence="18">Mn(2+), Zn(2+), Cd(2+) and Co(2+) support activity to lesser extents.</text>
</comment>
<evidence type="ECO:0000256" key="4">
    <source>
        <dbReference type="ARBA" id="ARBA00022516"/>
    </source>
</evidence>
<feature type="binding site" evidence="17">
    <location>
        <position position="28"/>
    </location>
    <ligand>
        <name>ATP</name>
        <dbReference type="ChEBI" id="CHEBI:30616"/>
    </ligand>
</feature>
<sequence>MSDLIRFIKTRIKSIGFAIEGFLTLIKEPNVKVHIFASILVIIFGFYFEITTVEWGIIIFCIALVLSLEAINTAIENIADFISPQKNNKIKIIKDVSATAVLIVAIGTFIIGLIIFIPKILAKI</sequence>
<evidence type="ECO:0000256" key="10">
    <source>
        <dbReference type="ARBA" id="ARBA00022989"/>
    </source>
</evidence>
<feature type="transmembrane region" description="Helical" evidence="19">
    <location>
        <begin position="96"/>
        <end position="117"/>
    </location>
</feature>
<dbReference type="PANTHER" id="PTHR34299:SF1">
    <property type="entry name" value="DIACYLGLYCEROL KINASE"/>
    <property type="match status" value="1"/>
</dbReference>
<evidence type="ECO:0000256" key="3">
    <source>
        <dbReference type="ARBA" id="ARBA00022475"/>
    </source>
</evidence>
<evidence type="ECO:0000256" key="16">
    <source>
        <dbReference type="PIRSR" id="PIRSR600829-2"/>
    </source>
</evidence>
<evidence type="ECO:0000256" key="14">
    <source>
        <dbReference type="ARBA" id="ARBA00023264"/>
    </source>
</evidence>
<dbReference type="Gene3D" id="1.10.287.3610">
    <property type="match status" value="1"/>
</dbReference>
<dbReference type="PANTHER" id="PTHR34299">
    <property type="entry name" value="DIACYLGLYCEROL KINASE"/>
    <property type="match status" value="1"/>
</dbReference>
<evidence type="ECO:0000256" key="7">
    <source>
        <dbReference type="ARBA" id="ARBA00022741"/>
    </source>
</evidence>
<evidence type="ECO:0000256" key="11">
    <source>
        <dbReference type="ARBA" id="ARBA00023098"/>
    </source>
</evidence>
<name>A0A3R5UVU4_ORNRH</name>
<evidence type="ECO:0000256" key="15">
    <source>
        <dbReference type="PIRSR" id="PIRSR600829-1"/>
    </source>
</evidence>
<organism evidence="20 21">
    <name type="scientific">Ornithobacterium rhinotracheale</name>
    <dbReference type="NCBI Taxonomy" id="28251"/>
    <lineage>
        <taxon>Bacteria</taxon>
        <taxon>Pseudomonadati</taxon>
        <taxon>Bacteroidota</taxon>
        <taxon>Flavobacteriia</taxon>
        <taxon>Flavobacteriales</taxon>
        <taxon>Weeksellaceae</taxon>
        <taxon>Ornithobacterium</taxon>
    </lineage>
</organism>
<keyword evidence="13" id="KW-0594">Phospholipid biosynthesis</keyword>
<keyword evidence="12 19" id="KW-0472">Membrane</keyword>
<dbReference type="GO" id="GO:0005524">
    <property type="term" value="F:ATP binding"/>
    <property type="evidence" value="ECO:0007669"/>
    <property type="project" value="UniProtKB-KW"/>
</dbReference>
<feature type="binding site" evidence="18">
    <location>
        <position position="28"/>
    </location>
    <ligand>
        <name>a divalent metal cation</name>
        <dbReference type="ChEBI" id="CHEBI:60240"/>
    </ligand>
</feature>
<keyword evidence="18" id="KW-0460">Magnesium</keyword>
<evidence type="ECO:0000256" key="18">
    <source>
        <dbReference type="PIRSR" id="PIRSR600829-4"/>
    </source>
</evidence>
<comment type="similarity">
    <text evidence="2">Belongs to the bacterial diacylglycerol kinase family.</text>
</comment>
<gene>
    <name evidence="20" type="ORF">EQP59_05940</name>
</gene>
<keyword evidence="4" id="KW-0444">Lipid biosynthesis</keyword>
<keyword evidence="11" id="KW-0443">Lipid metabolism</keyword>
<feature type="transmembrane region" description="Helical" evidence="19">
    <location>
        <begin position="56"/>
        <end position="75"/>
    </location>
</feature>
<dbReference type="RefSeq" id="WP_128501370.1">
    <property type="nucleotide sequence ID" value="NZ_CP035107.1"/>
</dbReference>
<feature type="binding site" evidence="17">
    <location>
        <begin position="94"/>
        <end position="95"/>
    </location>
    <ligand>
        <name>ATP</name>
        <dbReference type="ChEBI" id="CHEBI:30616"/>
    </ligand>
</feature>
<keyword evidence="6 19" id="KW-0812">Transmembrane</keyword>
<keyword evidence="7 17" id="KW-0547">Nucleotide-binding</keyword>
<evidence type="ECO:0000313" key="20">
    <source>
        <dbReference type="EMBL" id="QAR30905.1"/>
    </source>
</evidence>
<evidence type="ECO:0000313" key="21">
    <source>
        <dbReference type="Proteomes" id="UP000287701"/>
    </source>
</evidence>
<dbReference type="CDD" id="cd14265">
    <property type="entry name" value="UDPK_IM_like"/>
    <property type="match status" value="1"/>
</dbReference>
<evidence type="ECO:0000256" key="6">
    <source>
        <dbReference type="ARBA" id="ARBA00022692"/>
    </source>
</evidence>
<keyword evidence="3" id="KW-1003">Cell membrane</keyword>
<evidence type="ECO:0000256" key="17">
    <source>
        <dbReference type="PIRSR" id="PIRSR600829-3"/>
    </source>
</evidence>
<evidence type="ECO:0000256" key="9">
    <source>
        <dbReference type="ARBA" id="ARBA00022840"/>
    </source>
</evidence>
<feature type="active site" description="Proton acceptor" evidence="15">
    <location>
        <position position="69"/>
    </location>
</feature>
<protein>
    <submittedName>
        <fullName evidence="20">Diacylglycerol kinase family protein</fullName>
    </submittedName>
</protein>
<dbReference type="Pfam" id="PF01219">
    <property type="entry name" value="DAGK_prokar"/>
    <property type="match status" value="1"/>
</dbReference>
<dbReference type="GO" id="GO:0016301">
    <property type="term" value="F:kinase activity"/>
    <property type="evidence" value="ECO:0007669"/>
    <property type="project" value="UniProtKB-KW"/>
</dbReference>
<keyword evidence="10 19" id="KW-1133">Transmembrane helix</keyword>
<dbReference type="InterPro" id="IPR036945">
    <property type="entry name" value="DAGK_sf"/>
</dbReference>
<dbReference type="InterPro" id="IPR033717">
    <property type="entry name" value="UDPK"/>
</dbReference>
<dbReference type="Proteomes" id="UP000287701">
    <property type="component" value="Chromosome"/>
</dbReference>
<comment type="subcellular location">
    <subcellularLocation>
        <location evidence="1">Cell membrane</location>
        <topology evidence="1">Multi-pass membrane protein</topology>
    </subcellularLocation>
</comment>
<keyword evidence="14" id="KW-1208">Phospholipid metabolism</keyword>
<evidence type="ECO:0000256" key="1">
    <source>
        <dbReference type="ARBA" id="ARBA00004651"/>
    </source>
</evidence>
<keyword evidence="8 20" id="KW-0418">Kinase</keyword>
<dbReference type="GO" id="GO:0005886">
    <property type="term" value="C:plasma membrane"/>
    <property type="evidence" value="ECO:0007669"/>
    <property type="project" value="UniProtKB-SubCell"/>
</dbReference>
<keyword evidence="5" id="KW-0808">Transferase</keyword>
<dbReference type="AlphaFoldDB" id="A0A3R5UVU4"/>
<evidence type="ECO:0000256" key="13">
    <source>
        <dbReference type="ARBA" id="ARBA00023209"/>
    </source>
</evidence>
<dbReference type="GO" id="GO:0008654">
    <property type="term" value="P:phospholipid biosynthetic process"/>
    <property type="evidence" value="ECO:0007669"/>
    <property type="project" value="UniProtKB-KW"/>
</dbReference>
<evidence type="ECO:0000256" key="2">
    <source>
        <dbReference type="ARBA" id="ARBA00005967"/>
    </source>
</evidence>
<accession>A0A3R5UVU4</accession>
<keyword evidence="18" id="KW-0479">Metal-binding</keyword>
<feature type="binding site" evidence="17">
    <location>
        <position position="76"/>
    </location>
    <ligand>
        <name>ATP</name>
        <dbReference type="ChEBI" id="CHEBI:30616"/>
    </ligand>
</feature>
<dbReference type="GO" id="GO:0046872">
    <property type="term" value="F:metal ion binding"/>
    <property type="evidence" value="ECO:0007669"/>
    <property type="project" value="UniProtKB-KW"/>
</dbReference>
<keyword evidence="9 17" id="KW-0067">ATP-binding</keyword>
<proteinExistence type="inferred from homology"/>
<evidence type="ECO:0000256" key="8">
    <source>
        <dbReference type="ARBA" id="ARBA00022777"/>
    </source>
</evidence>
<feature type="transmembrane region" description="Helical" evidence="19">
    <location>
        <begin position="33"/>
        <end position="50"/>
    </location>
</feature>
<reference evidence="20 21" key="1">
    <citation type="submission" date="2019-01" db="EMBL/GenBank/DDBJ databases">
        <title>Whole Genome of Ornithobacterium rhinotracheale FARPER-174b.</title>
        <authorList>
            <person name="Tataje-Lavanda L.A."/>
            <person name="Montalvan A."/>
            <person name="Montesinos R."/>
            <person name="Zimic M."/>
            <person name="Fernandez-Sanchez M."/>
            <person name="Fernandez-Diaz M."/>
        </authorList>
    </citation>
    <scope>NUCLEOTIDE SEQUENCE [LARGE SCALE GENOMIC DNA]</scope>
    <source>
        <strain evidence="20 21">FARPER-174b</strain>
    </source>
</reference>
<dbReference type="OrthoDB" id="1493837at2"/>
<dbReference type="EMBL" id="CP035107">
    <property type="protein sequence ID" value="QAR30905.1"/>
    <property type="molecule type" value="Genomic_DNA"/>
</dbReference>
<evidence type="ECO:0000256" key="19">
    <source>
        <dbReference type="SAM" id="Phobius"/>
    </source>
</evidence>
<feature type="binding site" evidence="16">
    <location>
        <position position="69"/>
    </location>
    <ligand>
        <name>substrate</name>
    </ligand>
</feature>
<evidence type="ECO:0000256" key="12">
    <source>
        <dbReference type="ARBA" id="ARBA00023136"/>
    </source>
</evidence>